<evidence type="ECO:0000313" key="12">
    <source>
        <dbReference type="EMBL" id="GFR47326.1"/>
    </source>
</evidence>
<evidence type="ECO:0000256" key="2">
    <source>
        <dbReference type="ARBA" id="ARBA00022478"/>
    </source>
</evidence>
<sequence length="411" mass="46250">MADANKRQRVDQDEPGEAAPEPNINVQEAMPTYYAKLFPHQHMARWLAYGNDSKHAQADAHFFSRREFCFTLDGDIFVRYQSFKDGAALQEAIQRRCPAKIDIGPVYSANPQDRHKFGAAFQPLERELVFDIDLTDYDDVRTCGRGGHICGRCWPLMAVAVKIIDAGLREEFGFRHILWVYSGRRGVHCWVCDPSARQLSDEQRSAIASWFAVYRGQEEGRARVGILSGNLHPAVERAAGILREAWVQTLLPSQRLLEDGPTCEALLRYLPEEGLVEAVRKRWAAAARSASRQHPHQAPQDVSVVRWGLLEEEVRNRIAEERSRSGRGTAPNYKVLGPLERCLDEIVLAHAYPRLDMEVSRKRNHLLKAPFCVHPKTGKVCVPIDPAEVDSFDPDGVPSVASLLRELGEAG</sequence>
<keyword evidence="9" id="KW-0804">Transcription</keyword>
<proteinExistence type="inferred from homology"/>
<dbReference type="EMBL" id="BMAR01000017">
    <property type="protein sequence ID" value="GFR47326.1"/>
    <property type="molecule type" value="Genomic_DNA"/>
</dbReference>
<evidence type="ECO:0000256" key="4">
    <source>
        <dbReference type="ARBA" id="ARBA00022679"/>
    </source>
</evidence>
<dbReference type="AlphaFoldDB" id="A0AAD3DX09"/>
<keyword evidence="4 10" id="KW-0808">Transferase</keyword>
<accession>A0AAD3DX09</accession>
<dbReference type="Gene3D" id="3.90.920.10">
    <property type="entry name" value="DNA primase, PRIM domain"/>
    <property type="match status" value="1"/>
</dbReference>
<evidence type="ECO:0000256" key="5">
    <source>
        <dbReference type="ARBA" id="ARBA00022695"/>
    </source>
</evidence>
<dbReference type="GO" id="GO:0005658">
    <property type="term" value="C:alpha DNA polymerase:primase complex"/>
    <property type="evidence" value="ECO:0007669"/>
    <property type="project" value="UniProtKB-ARBA"/>
</dbReference>
<dbReference type="PANTHER" id="PTHR10536">
    <property type="entry name" value="DNA PRIMASE SMALL SUBUNIT"/>
    <property type="match status" value="1"/>
</dbReference>
<feature type="region of interest" description="Disordered" evidence="11">
    <location>
        <begin position="1"/>
        <end position="25"/>
    </location>
</feature>
<evidence type="ECO:0000256" key="8">
    <source>
        <dbReference type="ARBA" id="ARBA00022833"/>
    </source>
</evidence>
<dbReference type="GO" id="GO:0006269">
    <property type="term" value="P:DNA replication, synthesis of primer"/>
    <property type="evidence" value="ECO:0007669"/>
    <property type="project" value="UniProtKB-KW"/>
</dbReference>
<organism evidence="12 13">
    <name type="scientific">Astrephomene gubernaculifera</name>
    <dbReference type="NCBI Taxonomy" id="47775"/>
    <lineage>
        <taxon>Eukaryota</taxon>
        <taxon>Viridiplantae</taxon>
        <taxon>Chlorophyta</taxon>
        <taxon>core chlorophytes</taxon>
        <taxon>Chlorophyceae</taxon>
        <taxon>CS clade</taxon>
        <taxon>Chlamydomonadales</taxon>
        <taxon>Astrephomenaceae</taxon>
        <taxon>Astrephomene</taxon>
    </lineage>
</organism>
<dbReference type="CDD" id="cd04860">
    <property type="entry name" value="AE_Prim_S"/>
    <property type="match status" value="1"/>
</dbReference>
<dbReference type="Pfam" id="PF01896">
    <property type="entry name" value="DNA_primase_S"/>
    <property type="match status" value="1"/>
</dbReference>
<evidence type="ECO:0000256" key="1">
    <source>
        <dbReference type="ARBA" id="ARBA00009762"/>
    </source>
</evidence>
<evidence type="ECO:0000256" key="10">
    <source>
        <dbReference type="RuleBase" id="RU003514"/>
    </source>
</evidence>
<dbReference type="SUPFAM" id="SSF56747">
    <property type="entry name" value="Prim-pol domain"/>
    <property type="match status" value="1"/>
</dbReference>
<evidence type="ECO:0000256" key="6">
    <source>
        <dbReference type="ARBA" id="ARBA00022705"/>
    </source>
</evidence>
<keyword evidence="8" id="KW-0862">Zinc</keyword>
<keyword evidence="6 10" id="KW-0235">DNA replication</keyword>
<keyword evidence="5" id="KW-0548">Nucleotidyltransferase</keyword>
<evidence type="ECO:0000256" key="7">
    <source>
        <dbReference type="ARBA" id="ARBA00022723"/>
    </source>
</evidence>
<dbReference type="EC" id="2.7.7.-" evidence="10"/>
<dbReference type="GO" id="GO:0046872">
    <property type="term" value="F:metal ion binding"/>
    <property type="evidence" value="ECO:0007669"/>
    <property type="project" value="UniProtKB-KW"/>
</dbReference>
<evidence type="ECO:0000256" key="3">
    <source>
        <dbReference type="ARBA" id="ARBA00022515"/>
    </source>
</evidence>
<evidence type="ECO:0000256" key="9">
    <source>
        <dbReference type="ARBA" id="ARBA00023163"/>
    </source>
</evidence>
<dbReference type="GO" id="GO:0003899">
    <property type="term" value="F:DNA-directed RNA polymerase activity"/>
    <property type="evidence" value="ECO:0007669"/>
    <property type="project" value="InterPro"/>
</dbReference>
<keyword evidence="7" id="KW-0479">Metal-binding</keyword>
<keyword evidence="2 10" id="KW-0240">DNA-directed RNA polymerase</keyword>
<reference evidence="12 13" key="1">
    <citation type="journal article" date="2021" name="Sci. Rep.">
        <title>Genome sequencing of the multicellular alga Astrephomene provides insights into convergent evolution of germ-soma differentiation.</title>
        <authorList>
            <person name="Yamashita S."/>
            <person name="Yamamoto K."/>
            <person name="Matsuzaki R."/>
            <person name="Suzuki S."/>
            <person name="Yamaguchi H."/>
            <person name="Hirooka S."/>
            <person name="Minakuchi Y."/>
            <person name="Miyagishima S."/>
            <person name="Kawachi M."/>
            <person name="Toyoda A."/>
            <person name="Nozaki H."/>
        </authorList>
    </citation>
    <scope>NUCLEOTIDE SEQUENCE [LARGE SCALE GENOMIC DNA]</scope>
    <source>
        <strain evidence="12 13">NIES-4017</strain>
    </source>
</reference>
<evidence type="ECO:0000256" key="11">
    <source>
        <dbReference type="SAM" id="MobiDB-lite"/>
    </source>
</evidence>
<protein>
    <recommendedName>
        <fullName evidence="10">DNA primase</fullName>
        <ecNumber evidence="10">2.7.7.-</ecNumber>
    </recommendedName>
</protein>
<evidence type="ECO:0000313" key="13">
    <source>
        <dbReference type="Proteomes" id="UP001054857"/>
    </source>
</evidence>
<dbReference type="InterPro" id="IPR002755">
    <property type="entry name" value="DNA_primase_S"/>
</dbReference>
<dbReference type="NCBIfam" id="TIGR00335">
    <property type="entry name" value="primase_sml"/>
    <property type="match status" value="1"/>
</dbReference>
<comment type="caution">
    <text evidence="12">The sequence shown here is derived from an EMBL/GenBank/DDBJ whole genome shotgun (WGS) entry which is preliminary data.</text>
</comment>
<keyword evidence="13" id="KW-1185">Reference proteome</keyword>
<name>A0AAD3DX09_9CHLO</name>
<feature type="compositionally biased region" description="Basic and acidic residues" evidence="11">
    <location>
        <begin position="1"/>
        <end position="12"/>
    </location>
</feature>
<gene>
    <name evidence="12" type="ORF">Agub_g9015</name>
</gene>
<keyword evidence="3 10" id="KW-0639">Primosome</keyword>
<dbReference type="FunFam" id="3.90.920.10:FF:000003">
    <property type="entry name" value="DNA primase"/>
    <property type="match status" value="1"/>
</dbReference>
<dbReference type="Proteomes" id="UP001054857">
    <property type="component" value="Unassembled WGS sequence"/>
</dbReference>
<comment type="similarity">
    <text evidence="1 10">Belongs to the eukaryotic-type primase small subunit family.</text>
</comment>
<dbReference type="InterPro" id="IPR014052">
    <property type="entry name" value="DNA_primase_ssu_euk/arc"/>
</dbReference>
<feature type="non-terminal residue" evidence="12">
    <location>
        <position position="411"/>
    </location>
</feature>